<proteinExistence type="predicted"/>
<protein>
    <submittedName>
        <fullName evidence="1">Uncharacterized protein</fullName>
    </submittedName>
</protein>
<organism evidence="1 2">
    <name type="scientific">Novipirellula aureliae</name>
    <dbReference type="NCBI Taxonomy" id="2527966"/>
    <lineage>
        <taxon>Bacteria</taxon>
        <taxon>Pseudomonadati</taxon>
        <taxon>Planctomycetota</taxon>
        <taxon>Planctomycetia</taxon>
        <taxon>Pirellulales</taxon>
        <taxon>Pirellulaceae</taxon>
        <taxon>Novipirellula</taxon>
    </lineage>
</organism>
<evidence type="ECO:0000313" key="2">
    <source>
        <dbReference type="Proteomes" id="UP000315471"/>
    </source>
</evidence>
<dbReference type="Proteomes" id="UP000315471">
    <property type="component" value="Unassembled WGS sequence"/>
</dbReference>
<dbReference type="AlphaFoldDB" id="A0A5C6DDW7"/>
<dbReference type="EMBL" id="SJPY01000012">
    <property type="protein sequence ID" value="TWU34094.1"/>
    <property type="molecule type" value="Genomic_DNA"/>
</dbReference>
<accession>A0A5C6DDW7</accession>
<gene>
    <name evidence="1" type="ORF">Q31b_55650</name>
</gene>
<evidence type="ECO:0000313" key="1">
    <source>
        <dbReference type="EMBL" id="TWU34094.1"/>
    </source>
</evidence>
<reference evidence="1 2" key="1">
    <citation type="submission" date="2019-02" db="EMBL/GenBank/DDBJ databases">
        <title>Deep-cultivation of Planctomycetes and their phenomic and genomic characterization uncovers novel biology.</title>
        <authorList>
            <person name="Wiegand S."/>
            <person name="Jogler M."/>
            <person name="Boedeker C."/>
            <person name="Pinto D."/>
            <person name="Vollmers J."/>
            <person name="Rivas-Marin E."/>
            <person name="Kohn T."/>
            <person name="Peeters S.H."/>
            <person name="Heuer A."/>
            <person name="Rast P."/>
            <person name="Oberbeckmann S."/>
            <person name="Bunk B."/>
            <person name="Jeske O."/>
            <person name="Meyerdierks A."/>
            <person name="Storesund J.E."/>
            <person name="Kallscheuer N."/>
            <person name="Luecker S."/>
            <person name="Lage O.M."/>
            <person name="Pohl T."/>
            <person name="Merkel B.J."/>
            <person name="Hornburger P."/>
            <person name="Mueller R.-W."/>
            <person name="Bruemmer F."/>
            <person name="Labrenz M."/>
            <person name="Spormann A.M."/>
            <person name="Op Den Camp H."/>
            <person name="Overmann J."/>
            <person name="Amann R."/>
            <person name="Jetten M.S.M."/>
            <person name="Mascher T."/>
            <person name="Medema M.H."/>
            <person name="Devos D.P."/>
            <person name="Kaster A.-K."/>
            <person name="Ovreas L."/>
            <person name="Rohde M."/>
            <person name="Galperin M.Y."/>
            <person name="Jogler C."/>
        </authorList>
    </citation>
    <scope>NUCLEOTIDE SEQUENCE [LARGE SCALE GENOMIC DNA]</scope>
    <source>
        <strain evidence="1 2">Q31b</strain>
    </source>
</reference>
<keyword evidence="2" id="KW-1185">Reference proteome</keyword>
<name>A0A5C6DDW7_9BACT</name>
<sequence length="64" mass="6901">MGFGSAVDGQMGSSYLLAHGLGTPVKDAVTDVTFPSGGTYRVWVRARDWVAPGTRLTLRENPNY</sequence>
<comment type="caution">
    <text evidence="1">The sequence shown here is derived from an EMBL/GenBank/DDBJ whole genome shotgun (WGS) entry which is preliminary data.</text>
</comment>